<keyword evidence="1" id="KW-0479">Metal-binding</keyword>
<protein>
    <submittedName>
        <fullName evidence="6">Calcyphosin-like protein</fullName>
    </submittedName>
</protein>
<reference evidence="6 7" key="1">
    <citation type="submission" date="2019-07" db="EMBL/GenBank/DDBJ databases">
        <title>Draft genome assembly of a fouling barnacle, Amphibalanus amphitrite (Darwin, 1854): The first reference genome for Thecostraca.</title>
        <authorList>
            <person name="Kim W."/>
        </authorList>
    </citation>
    <scope>NUCLEOTIDE SEQUENCE [LARGE SCALE GENOMIC DNA]</scope>
    <source>
        <strain evidence="6">SNU_AA5</strain>
        <tissue evidence="6">Soma without cirri and trophi</tissue>
    </source>
</reference>
<evidence type="ECO:0000259" key="5">
    <source>
        <dbReference type="PROSITE" id="PS50222"/>
    </source>
</evidence>
<feature type="compositionally biased region" description="Basic and acidic residues" evidence="4">
    <location>
        <begin position="15"/>
        <end position="30"/>
    </location>
</feature>
<dbReference type="AlphaFoldDB" id="A0A6A4V0I0"/>
<evidence type="ECO:0000256" key="2">
    <source>
        <dbReference type="ARBA" id="ARBA00022737"/>
    </source>
</evidence>
<dbReference type="Pfam" id="PF13499">
    <property type="entry name" value="EF-hand_7"/>
    <property type="match status" value="1"/>
</dbReference>
<dbReference type="InterPro" id="IPR018247">
    <property type="entry name" value="EF_Hand_1_Ca_BS"/>
</dbReference>
<dbReference type="InterPro" id="IPR002048">
    <property type="entry name" value="EF_hand_dom"/>
</dbReference>
<keyword evidence="7" id="KW-1185">Reference proteome</keyword>
<feature type="domain" description="EF-hand" evidence="5">
    <location>
        <begin position="47"/>
        <end position="82"/>
    </location>
</feature>
<dbReference type="InterPro" id="IPR051581">
    <property type="entry name" value="Ca-bind"/>
</dbReference>
<comment type="caution">
    <text evidence="6">The sequence shown here is derived from an EMBL/GenBank/DDBJ whole genome shotgun (WGS) entry which is preliminary data.</text>
</comment>
<evidence type="ECO:0000256" key="4">
    <source>
        <dbReference type="SAM" id="MobiDB-lite"/>
    </source>
</evidence>
<keyword evidence="2" id="KW-0677">Repeat</keyword>
<evidence type="ECO:0000256" key="3">
    <source>
        <dbReference type="ARBA" id="ARBA00022837"/>
    </source>
</evidence>
<dbReference type="CDD" id="cd00051">
    <property type="entry name" value="EFh"/>
    <property type="match status" value="1"/>
</dbReference>
<dbReference type="GO" id="GO:0005509">
    <property type="term" value="F:calcium ion binding"/>
    <property type="evidence" value="ECO:0007669"/>
    <property type="project" value="InterPro"/>
</dbReference>
<dbReference type="InterPro" id="IPR011992">
    <property type="entry name" value="EF-hand-dom_pair"/>
</dbReference>
<dbReference type="PANTHER" id="PTHR34524:SF6">
    <property type="entry name" value="CALCYPHOSINE LIKE"/>
    <property type="match status" value="1"/>
</dbReference>
<accession>A0A6A4V0I0</accession>
<sequence length="127" mass="14504">MSHRMNRPATAQTRNEQEMMDKSKRALETATDPMEKLRLQLLSRGSTGIMGFGRIFRRMDDDKNRSLNMEEFSEGMRDSGLNLSADELAQLFKAFDKDNSGSINFDEFLENIRVSTIKKLPPAILSL</sequence>
<proteinExistence type="predicted"/>
<dbReference type="PROSITE" id="PS00018">
    <property type="entry name" value="EF_HAND_1"/>
    <property type="match status" value="2"/>
</dbReference>
<evidence type="ECO:0000313" key="6">
    <source>
        <dbReference type="EMBL" id="KAF0286689.1"/>
    </source>
</evidence>
<dbReference type="SMART" id="SM00054">
    <property type="entry name" value="EFh"/>
    <property type="match status" value="2"/>
</dbReference>
<dbReference type="Proteomes" id="UP000440578">
    <property type="component" value="Unassembled WGS sequence"/>
</dbReference>
<evidence type="ECO:0000313" key="7">
    <source>
        <dbReference type="Proteomes" id="UP000440578"/>
    </source>
</evidence>
<dbReference type="Gene3D" id="1.10.238.10">
    <property type="entry name" value="EF-hand"/>
    <property type="match status" value="1"/>
</dbReference>
<organism evidence="6 7">
    <name type="scientific">Amphibalanus amphitrite</name>
    <name type="common">Striped barnacle</name>
    <name type="synonym">Balanus amphitrite</name>
    <dbReference type="NCBI Taxonomy" id="1232801"/>
    <lineage>
        <taxon>Eukaryota</taxon>
        <taxon>Metazoa</taxon>
        <taxon>Ecdysozoa</taxon>
        <taxon>Arthropoda</taxon>
        <taxon>Crustacea</taxon>
        <taxon>Multicrustacea</taxon>
        <taxon>Cirripedia</taxon>
        <taxon>Thoracica</taxon>
        <taxon>Thoracicalcarea</taxon>
        <taxon>Balanomorpha</taxon>
        <taxon>Balanoidea</taxon>
        <taxon>Balanidae</taxon>
        <taxon>Amphibalaninae</taxon>
        <taxon>Amphibalanus</taxon>
    </lineage>
</organism>
<dbReference type="OrthoDB" id="444540at2759"/>
<dbReference type="SUPFAM" id="SSF47473">
    <property type="entry name" value="EF-hand"/>
    <property type="match status" value="1"/>
</dbReference>
<name>A0A6A4V0I0_AMPAM</name>
<gene>
    <name evidence="6" type="primary">Capsl_0</name>
    <name evidence="6" type="ORF">FJT64_014844</name>
</gene>
<dbReference type="EMBL" id="VIIS01002236">
    <property type="protein sequence ID" value="KAF0286689.1"/>
    <property type="molecule type" value="Genomic_DNA"/>
</dbReference>
<feature type="region of interest" description="Disordered" evidence="4">
    <location>
        <begin position="1"/>
        <end position="30"/>
    </location>
</feature>
<feature type="domain" description="EF-hand" evidence="5">
    <location>
        <begin position="83"/>
        <end position="118"/>
    </location>
</feature>
<dbReference type="PROSITE" id="PS50222">
    <property type="entry name" value="EF_HAND_2"/>
    <property type="match status" value="2"/>
</dbReference>
<keyword evidence="3" id="KW-0106">Calcium</keyword>
<evidence type="ECO:0000256" key="1">
    <source>
        <dbReference type="ARBA" id="ARBA00022723"/>
    </source>
</evidence>
<dbReference type="PANTHER" id="PTHR34524">
    <property type="entry name" value="CALCYPHOSIN"/>
    <property type="match status" value="1"/>
</dbReference>